<gene>
    <name evidence="2" type="ORF">G7Z17_g3137</name>
</gene>
<evidence type="ECO:0000313" key="2">
    <source>
        <dbReference type="EMBL" id="KAF7554127.1"/>
    </source>
</evidence>
<name>A0A9P5LKA7_9HYPO</name>
<sequence>MSSSSPVFKQDLENSGSEFDSSSMSSTTSTALMGPVRSSKTKASSHNEDKQNKPSDERWKGCTAASGVDQTNGVVFDGKTRQLHMGSAFFGDYFTYDGCNKYGDGLQVNGIKIGIPEDEDSVAVPLINARWKNCSSKGMGHGSDGAGLNAQQVNGIFYCAGKNEEKGQSRK</sequence>
<feature type="compositionally biased region" description="Low complexity" evidence="1">
    <location>
        <begin position="15"/>
        <end position="30"/>
    </location>
</feature>
<dbReference type="AlphaFoldDB" id="A0A9P5LKA7"/>
<organism evidence="2 3">
    <name type="scientific">Cylindrodendrum hubeiense</name>
    <dbReference type="NCBI Taxonomy" id="595255"/>
    <lineage>
        <taxon>Eukaryota</taxon>
        <taxon>Fungi</taxon>
        <taxon>Dikarya</taxon>
        <taxon>Ascomycota</taxon>
        <taxon>Pezizomycotina</taxon>
        <taxon>Sordariomycetes</taxon>
        <taxon>Hypocreomycetidae</taxon>
        <taxon>Hypocreales</taxon>
        <taxon>Nectriaceae</taxon>
        <taxon>Cylindrodendrum</taxon>
    </lineage>
</organism>
<evidence type="ECO:0000256" key="1">
    <source>
        <dbReference type="SAM" id="MobiDB-lite"/>
    </source>
</evidence>
<dbReference type="EMBL" id="JAANBB010000036">
    <property type="protein sequence ID" value="KAF7554127.1"/>
    <property type="molecule type" value="Genomic_DNA"/>
</dbReference>
<comment type="caution">
    <text evidence="2">The sequence shown here is derived from an EMBL/GenBank/DDBJ whole genome shotgun (WGS) entry which is preliminary data.</text>
</comment>
<reference evidence="2" key="1">
    <citation type="submission" date="2020-03" db="EMBL/GenBank/DDBJ databases">
        <title>Draft Genome Sequence of Cylindrodendrum hubeiense.</title>
        <authorList>
            <person name="Buettner E."/>
            <person name="Kellner H."/>
        </authorList>
    </citation>
    <scope>NUCLEOTIDE SEQUENCE</scope>
    <source>
        <strain evidence="2">IHI 201604</strain>
    </source>
</reference>
<keyword evidence="3" id="KW-1185">Reference proteome</keyword>
<feature type="region of interest" description="Disordered" evidence="1">
    <location>
        <begin position="1"/>
        <end position="64"/>
    </location>
</feature>
<protein>
    <submittedName>
        <fullName evidence="2">Uncharacterized protein</fullName>
    </submittedName>
</protein>
<accession>A0A9P5LKA7</accession>
<evidence type="ECO:0000313" key="3">
    <source>
        <dbReference type="Proteomes" id="UP000722485"/>
    </source>
</evidence>
<proteinExistence type="predicted"/>
<feature type="compositionally biased region" description="Basic and acidic residues" evidence="1">
    <location>
        <begin position="45"/>
        <end position="60"/>
    </location>
</feature>
<dbReference type="Proteomes" id="UP000722485">
    <property type="component" value="Unassembled WGS sequence"/>
</dbReference>